<dbReference type="SUPFAM" id="SSF53850">
    <property type="entry name" value="Periplasmic binding protein-like II"/>
    <property type="match status" value="1"/>
</dbReference>
<keyword evidence="7" id="KW-1185">Reference proteome</keyword>
<evidence type="ECO:0000256" key="3">
    <source>
        <dbReference type="ARBA" id="ARBA00022729"/>
    </source>
</evidence>
<protein>
    <submittedName>
        <fullName evidence="6">Peptide/nickel transport system substrate-binding protein</fullName>
    </submittedName>
</protein>
<comment type="similarity">
    <text evidence="1">Belongs to the bacterial solute-binding protein 5 family.</text>
</comment>
<dbReference type="Proteomes" id="UP000183015">
    <property type="component" value="Unassembled WGS sequence"/>
</dbReference>
<dbReference type="Gene3D" id="3.40.190.10">
    <property type="entry name" value="Periplasmic binding protein-like II"/>
    <property type="match status" value="1"/>
</dbReference>
<dbReference type="InterPro" id="IPR030678">
    <property type="entry name" value="Peptide/Ni-bd"/>
</dbReference>
<evidence type="ECO:0000313" key="7">
    <source>
        <dbReference type="Proteomes" id="UP000183015"/>
    </source>
</evidence>
<dbReference type="PANTHER" id="PTHR30290">
    <property type="entry name" value="PERIPLASMIC BINDING COMPONENT OF ABC TRANSPORTER"/>
    <property type="match status" value="1"/>
</dbReference>
<evidence type="ECO:0000256" key="2">
    <source>
        <dbReference type="ARBA" id="ARBA00022448"/>
    </source>
</evidence>
<feature type="domain" description="Solute-binding protein family 5" evidence="5">
    <location>
        <begin position="78"/>
        <end position="420"/>
    </location>
</feature>
<gene>
    <name evidence="6" type="ORF">SAMN05414137_107200</name>
</gene>
<name>A0A1H7P2V4_STRJI</name>
<evidence type="ECO:0000259" key="5">
    <source>
        <dbReference type="Pfam" id="PF00496"/>
    </source>
</evidence>
<accession>A0A1H7P2V4</accession>
<organism evidence="6 7">
    <name type="scientific">Streptacidiphilus jiangxiensis</name>
    <dbReference type="NCBI Taxonomy" id="235985"/>
    <lineage>
        <taxon>Bacteria</taxon>
        <taxon>Bacillati</taxon>
        <taxon>Actinomycetota</taxon>
        <taxon>Actinomycetes</taxon>
        <taxon>Kitasatosporales</taxon>
        <taxon>Streptomycetaceae</taxon>
        <taxon>Streptacidiphilus</taxon>
    </lineage>
</organism>
<dbReference type="EMBL" id="FOAZ01000007">
    <property type="protein sequence ID" value="SEL30210.1"/>
    <property type="molecule type" value="Genomic_DNA"/>
</dbReference>
<dbReference type="PANTHER" id="PTHR30290:SF9">
    <property type="entry name" value="OLIGOPEPTIDE-BINDING PROTEIN APPA"/>
    <property type="match status" value="1"/>
</dbReference>
<sequence>MPRRRTATVLTACALLAAPLTACNGSSTGGGGTNGDTLTLVSAAAPASLDPAKANVGSDNWFVNLTYDSLLRMGPGGTVTPDLATAWGYTGSGNREFSLTLRAGVRFADGTPVTAQAVAASLNYARTHGLNQSWDSAIDSVTATGPLTVRIHCSSPHPDLPQLLSQVLLVGSVISPSGLAHQEDLGTASYGAGPYVLDVAHTVSGDHYTYTPNPNYWDKSKIHWKRVVIKVIANPTSALQAVETGQADVLGINSGQVATAKGSGLAVTMSPAAFVGVNLVDRAGVLAPPLKDVRVRQALNYAVDRAAITKAVVQQYGQPTDEISLPGLDGYASDADNHYPYDPARAKQLLAAAGYPDGFALTMETQGFLGIDLVTQAVVAEWRKIGVTVNITTDSSIGQWLGNATSKRFPVLGFGYGGASTYLLSLDWMLPHPTAFNPFASQDPQLTSMLAAAAAAPAAQAPALDQNVMRYVVDQAWFVSVLRMEGIYAFNSHKISGFSAGVSYIPDIAWNTVPAKS</sequence>
<dbReference type="Gene3D" id="3.90.76.10">
    <property type="entry name" value="Dipeptide-binding Protein, Domain 1"/>
    <property type="match status" value="1"/>
</dbReference>
<feature type="chain" id="PRO_5039023707" evidence="4">
    <location>
        <begin position="23"/>
        <end position="517"/>
    </location>
</feature>
<feature type="signal peptide" evidence="4">
    <location>
        <begin position="1"/>
        <end position="22"/>
    </location>
</feature>
<keyword evidence="2" id="KW-0813">Transport</keyword>
<evidence type="ECO:0000256" key="1">
    <source>
        <dbReference type="ARBA" id="ARBA00005695"/>
    </source>
</evidence>
<keyword evidence="3 4" id="KW-0732">Signal</keyword>
<dbReference type="GO" id="GO:1904680">
    <property type="term" value="F:peptide transmembrane transporter activity"/>
    <property type="evidence" value="ECO:0007669"/>
    <property type="project" value="TreeGrafter"/>
</dbReference>
<proteinExistence type="inferred from homology"/>
<dbReference type="Pfam" id="PF00496">
    <property type="entry name" value="SBP_bac_5"/>
    <property type="match status" value="1"/>
</dbReference>
<dbReference type="GO" id="GO:0015833">
    <property type="term" value="P:peptide transport"/>
    <property type="evidence" value="ECO:0007669"/>
    <property type="project" value="TreeGrafter"/>
</dbReference>
<dbReference type="RefSeq" id="WP_052438326.1">
    <property type="nucleotide sequence ID" value="NZ_BBPN01000003.1"/>
</dbReference>
<dbReference type="GO" id="GO:0042597">
    <property type="term" value="C:periplasmic space"/>
    <property type="evidence" value="ECO:0007669"/>
    <property type="project" value="UniProtKB-ARBA"/>
</dbReference>
<dbReference type="InterPro" id="IPR000914">
    <property type="entry name" value="SBP_5_dom"/>
</dbReference>
<dbReference type="PIRSF" id="PIRSF002741">
    <property type="entry name" value="MppA"/>
    <property type="match status" value="1"/>
</dbReference>
<evidence type="ECO:0000313" key="6">
    <source>
        <dbReference type="EMBL" id="SEL30210.1"/>
    </source>
</evidence>
<evidence type="ECO:0000256" key="4">
    <source>
        <dbReference type="SAM" id="SignalP"/>
    </source>
</evidence>
<dbReference type="STRING" id="235985.SAMN05414137_107200"/>
<dbReference type="GO" id="GO:0043190">
    <property type="term" value="C:ATP-binding cassette (ABC) transporter complex"/>
    <property type="evidence" value="ECO:0007669"/>
    <property type="project" value="InterPro"/>
</dbReference>
<dbReference type="InterPro" id="IPR039424">
    <property type="entry name" value="SBP_5"/>
</dbReference>
<reference evidence="7" key="1">
    <citation type="submission" date="2016-10" db="EMBL/GenBank/DDBJ databases">
        <authorList>
            <person name="Varghese N."/>
        </authorList>
    </citation>
    <scope>NUCLEOTIDE SEQUENCE [LARGE SCALE GENOMIC DNA]</scope>
    <source>
        <strain evidence="7">DSM 45096 / BCRC 16803 / CGMCC 4.1857 / CIP 109030 / JCM 12277 / KCTC 19219 / NBRC 100920 / 33214</strain>
    </source>
</reference>
<dbReference type="eggNOG" id="COG0747">
    <property type="taxonomic scope" value="Bacteria"/>
</dbReference>
<dbReference type="Gene3D" id="3.10.105.10">
    <property type="entry name" value="Dipeptide-binding Protein, Domain 3"/>
    <property type="match status" value="1"/>
</dbReference>
<dbReference type="AlphaFoldDB" id="A0A1H7P2V4"/>